<keyword evidence="4 11" id="KW-0812">Transmembrane</keyword>
<feature type="transmembrane region" description="Helical" evidence="11">
    <location>
        <begin position="105"/>
        <end position="128"/>
    </location>
</feature>
<dbReference type="InterPro" id="IPR001708">
    <property type="entry name" value="YidC/ALB3/OXA1/COX18"/>
</dbReference>
<dbReference type="EMBL" id="CAFBLT010000001">
    <property type="protein sequence ID" value="CAB4872878.1"/>
    <property type="molecule type" value="Genomic_DNA"/>
</dbReference>
<feature type="coiled-coil region" evidence="9">
    <location>
        <begin position="69"/>
        <end position="96"/>
    </location>
</feature>
<name>A0A6J7DTJ4_9ZZZZ</name>
<feature type="transmembrane region" description="Helical" evidence="11">
    <location>
        <begin position="194"/>
        <end position="213"/>
    </location>
</feature>
<dbReference type="Pfam" id="PF02096">
    <property type="entry name" value="60KD_IMP"/>
    <property type="match status" value="1"/>
</dbReference>
<evidence type="ECO:0000256" key="10">
    <source>
        <dbReference type="SAM" id="MobiDB-lite"/>
    </source>
</evidence>
<evidence type="ECO:0000256" key="9">
    <source>
        <dbReference type="SAM" id="Coils"/>
    </source>
</evidence>
<dbReference type="PANTHER" id="PTHR12428:SF65">
    <property type="entry name" value="CYTOCHROME C OXIDASE ASSEMBLY PROTEIN COX18, MITOCHONDRIAL"/>
    <property type="match status" value="1"/>
</dbReference>
<evidence type="ECO:0000256" key="5">
    <source>
        <dbReference type="ARBA" id="ARBA00022927"/>
    </source>
</evidence>
<comment type="subcellular location">
    <subcellularLocation>
        <location evidence="1">Cell membrane</location>
        <topology evidence="1">Multi-pass membrane protein</topology>
    </subcellularLocation>
</comment>
<dbReference type="GO" id="GO:0005886">
    <property type="term" value="C:plasma membrane"/>
    <property type="evidence" value="ECO:0007669"/>
    <property type="project" value="UniProtKB-SubCell"/>
</dbReference>
<dbReference type="PANTHER" id="PTHR12428">
    <property type="entry name" value="OXA1"/>
    <property type="match status" value="1"/>
</dbReference>
<evidence type="ECO:0000256" key="4">
    <source>
        <dbReference type="ARBA" id="ARBA00022692"/>
    </source>
</evidence>
<dbReference type="EMBL" id="CAFBPM010000001">
    <property type="protein sequence ID" value="CAB5008302.1"/>
    <property type="molecule type" value="Genomic_DNA"/>
</dbReference>
<evidence type="ECO:0000256" key="7">
    <source>
        <dbReference type="ARBA" id="ARBA00023136"/>
    </source>
</evidence>
<keyword evidence="7 11" id="KW-0472">Membrane</keyword>
<dbReference type="InterPro" id="IPR047196">
    <property type="entry name" value="YidC_ALB_C"/>
</dbReference>
<keyword evidence="2" id="KW-0813">Transport</keyword>
<proteinExistence type="predicted"/>
<evidence type="ECO:0000256" key="2">
    <source>
        <dbReference type="ARBA" id="ARBA00022448"/>
    </source>
</evidence>
<feature type="transmembrane region" description="Helical" evidence="11">
    <location>
        <begin position="241"/>
        <end position="263"/>
    </location>
</feature>
<dbReference type="CDD" id="cd20070">
    <property type="entry name" value="5TM_YidC_Alb3"/>
    <property type="match status" value="1"/>
</dbReference>
<evidence type="ECO:0000313" key="13">
    <source>
        <dbReference type="EMBL" id="CAB4817078.1"/>
    </source>
</evidence>
<feature type="transmembrane region" description="Helical" evidence="11">
    <location>
        <begin position="40"/>
        <end position="60"/>
    </location>
</feature>
<dbReference type="GO" id="GO:0051205">
    <property type="term" value="P:protein insertion into membrane"/>
    <property type="evidence" value="ECO:0007669"/>
    <property type="project" value="TreeGrafter"/>
</dbReference>
<protein>
    <submittedName>
        <fullName evidence="14">Unannotated protein</fullName>
    </submittedName>
</protein>
<dbReference type="InterPro" id="IPR028055">
    <property type="entry name" value="YidC/Oxa/ALB_C"/>
</dbReference>
<evidence type="ECO:0000313" key="14">
    <source>
        <dbReference type="EMBL" id="CAB4872878.1"/>
    </source>
</evidence>
<evidence type="ECO:0000256" key="3">
    <source>
        <dbReference type="ARBA" id="ARBA00022475"/>
    </source>
</evidence>
<gene>
    <name evidence="13" type="ORF">UFOPK3164_00147</name>
    <name evidence="14" type="ORF">UFOPK3427_00922</name>
    <name evidence="15" type="ORF">UFOPK4112_00163</name>
</gene>
<sequence>MMVTLGFADGIQHTVGQIFQPVFKFFAGILAFFYSFVPNYAIAIALLTILIMGVLTPLTVKSTKSMIAMQRLQPEIKKLQQKYKGAENRAQLNEEMMALYKVEGVNPAGGCLPMFLQFPFLIILYDIIRGLTNISTTKIAVPSSCHLPMLTSNVAPRYIPNTSDMYCDLVGSGGKMMSFGIDLALKPFSPHSSWIAAVPFFALVAIAVGLQYVQMSQMSKRNSATQANNQMAKLQKFMPIIFAYIYFLIPAAVLIYMIVSTLIRIATQDIIFRTGMVKPATATQTVIAKTSTPDTEEAKKPASSGGGNGKQTKPSGKPAEIEEAKPKANPVTRSKDKRKRKDR</sequence>
<feature type="region of interest" description="Disordered" evidence="10">
    <location>
        <begin position="288"/>
        <end position="343"/>
    </location>
</feature>
<dbReference type="NCBIfam" id="TIGR03592">
    <property type="entry name" value="yidC_oxa1_cterm"/>
    <property type="match status" value="1"/>
</dbReference>
<accession>A0A6J7DTJ4</accession>
<feature type="domain" description="Membrane insertase YidC/Oxa/ALB C-terminal" evidence="12">
    <location>
        <begin position="40"/>
        <end position="271"/>
    </location>
</feature>
<organism evidence="14">
    <name type="scientific">freshwater metagenome</name>
    <dbReference type="NCBI Taxonomy" id="449393"/>
    <lineage>
        <taxon>unclassified sequences</taxon>
        <taxon>metagenomes</taxon>
        <taxon>ecological metagenomes</taxon>
    </lineage>
</organism>
<reference evidence="14" key="1">
    <citation type="submission" date="2020-05" db="EMBL/GenBank/DDBJ databases">
        <authorList>
            <person name="Chiriac C."/>
            <person name="Salcher M."/>
            <person name="Ghai R."/>
            <person name="Kavagutti S V."/>
        </authorList>
    </citation>
    <scope>NUCLEOTIDE SEQUENCE</scope>
</reference>
<keyword evidence="3" id="KW-1003">Cell membrane</keyword>
<evidence type="ECO:0000256" key="8">
    <source>
        <dbReference type="ARBA" id="ARBA00023186"/>
    </source>
</evidence>
<dbReference type="EMBL" id="CAFABE010000004">
    <property type="protein sequence ID" value="CAB4817078.1"/>
    <property type="molecule type" value="Genomic_DNA"/>
</dbReference>
<dbReference type="GO" id="GO:0032977">
    <property type="term" value="F:membrane insertase activity"/>
    <property type="evidence" value="ECO:0007669"/>
    <property type="project" value="InterPro"/>
</dbReference>
<evidence type="ECO:0000256" key="11">
    <source>
        <dbReference type="SAM" id="Phobius"/>
    </source>
</evidence>
<evidence type="ECO:0000313" key="15">
    <source>
        <dbReference type="EMBL" id="CAB5008302.1"/>
    </source>
</evidence>
<evidence type="ECO:0000256" key="6">
    <source>
        <dbReference type="ARBA" id="ARBA00022989"/>
    </source>
</evidence>
<evidence type="ECO:0000259" key="12">
    <source>
        <dbReference type="Pfam" id="PF02096"/>
    </source>
</evidence>
<keyword evidence="9" id="KW-0175">Coiled coil</keyword>
<dbReference type="AlphaFoldDB" id="A0A6J7DTJ4"/>
<keyword evidence="5" id="KW-0653">Protein transport</keyword>
<evidence type="ECO:0000256" key="1">
    <source>
        <dbReference type="ARBA" id="ARBA00004651"/>
    </source>
</evidence>
<dbReference type="GO" id="GO:0015031">
    <property type="term" value="P:protein transport"/>
    <property type="evidence" value="ECO:0007669"/>
    <property type="project" value="UniProtKB-KW"/>
</dbReference>
<keyword evidence="8" id="KW-0143">Chaperone</keyword>
<keyword evidence="6 11" id="KW-1133">Transmembrane helix</keyword>